<feature type="domain" description="C-type lectin" evidence="5">
    <location>
        <begin position="184"/>
        <end position="225"/>
    </location>
</feature>
<dbReference type="InterPro" id="IPR016187">
    <property type="entry name" value="CTDL_fold"/>
</dbReference>
<evidence type="ECO:0000256" key="1">
    <source>
        <dbReference type="ARBA" id="ARBA00022734"/>
    </source>
</evidence>
<proteinExistence type="predicted"/>
<keyword evidence="3" id="KW-0175">Coiled coil</keyword>
<reference evidence="6 7" key="1">
    <citation type="submission" date="2024-01" db="EMBL/GenBank/DDBJ databases">
        <authorList>
            <person name="Alioto T."/>
            <person name="Alioto T."/>
            <person name="Gomez Garrido J."/>
        </authorList>
    </citation>
    <scope>NUCLEOTIDE SEQUENCE [LARGE SCALE GENOMIC DNA]</scope>
</reference>
<dbReference type="SUPFAM" id="SSF56436">
    <property type="entry name" value="C-type lectin-like"/>
    <property type="match status" value="1"/>
</dbReference>
<keyword evidence="4" id="KW-0472">Membrane</keyword>
<evidence type="ECO:0000256" key="3">
    <source>
        <dbReference type="SAM" id="Coils"/>
    </source>
</evidence>
<protein>
    <submittedName>
        <fullName evidence="6">C-type lectin domain family 10 member A-like</fullName>
    </submittedName>
</protein>
<organism evidence="6 7">
    <name type="scientific">Scomber scombrus</name>
    <name type="common">Atlantic mackerel</name>
    <name type="synonym">Scomber vernalis</name>
    <dbReference type="NCBI Taxonomy" id="13677"/>
    <lineage>
        <taxon>Eukaryota</taxon>
        <taxon>Metazoa</taxon>
        <taxon>Chordata</taxon>
        <taxon>Craniata</taxon>
        <taxon>Vertebrata</taxon>
        <taxon>Euteleostomi</taxon>
        <taxon>Actinopterygii</taxon>
        <taxon>Neopterygii</taxon>
        <taxon>Teleostei</taxon>
        <taxon>Neoteleostei</taxon>
        <taxon>Acanthomorphata</taxon>
        <taxon>Pelagiaria</taxon>
        <taxon>Scombriformes</taxon>
        <taxon>Scombridae</taxon>
        <taxon>Scomber</taxon>
    </lineage>
</organism>
<dbReference type="EMBL" id="CAWUFR010001252">
    <property type="protein sequence ID" value="CAK6983267.1"/>
    <property type="molecule type" value="Genomic_DNA"/>
</dbReference>
<keyword evidence="4" id="KW-1133">Transmembrane helix</keyword>
<feature type="transmembrane region" description="Helical" evidence="4">
    <location>
        <begin position="21"/>
        <end position="42"/>
    </location>
</feature>
<keyword evidence="7" id="KW-1185">Reference proteome</keyword>
<evidence type="ECO:0000256" key="4">
    <source>
        <dbReference type="SAM" id="Phobius"/>
    </source>
</evidence>
<dbReference type="Gene3D" id="3.10.100.10">
    <property type="entry name" value="Mannose-Binding Protein A, subunit A"/>
    <property type="match status" value="1"/>
</dbReference>
<dbReference type="Proteomes" id="UP001314229">
    <property type="component" value="Unassembled WGS sequence"/>
</dbReference>
<feature type="coiled-coil region" evidence="3">
    <location>
        <begin position="57"/>
        <end position="137"/>
    </location>
</feature>
<dbReference type="InterPro" id="IPR016186">
    <property type="entry name" value="C-type_lectin-like/link_sf"/>
</dbReference>
<evidence type="ECO:0000256" key="2">
    <source>
        <dbReference type="ARBA" id="ARBA00023157"/>
    </source>
</evidence>
<evidence type="ECO:0000259" key="5">
    <source>
        <dbReference type="Pfam" id="PF00059"/>
    </source>
</evidence>
<feature type="non-terminal residue" evidence="6">
    <location>
        <position position="1"/>
    </location>
</feature>
<dbReference type="AlphaFoldDB" id="A0AAV1QJV8"/>
<dbReference type="InterPro" id="IPR001304">
    <property type="entry name" value="C-type_lectin-like"/>
</dbReference>
<evidence type="ECO:0000313" key="6">
    <source>
        <dbReference type="EMBL" id="CAK6983267.1"/>
    </source>
</evidence>
<name>A0AAV1QJV8_SCOSC</name>
<keyword evidence="4" id="KW-0812">Transmembrane</keyword>
<comment type="caution">
    <text evidence="6">The sequence shown here is derived from an EMBL/GenBank/DDBJ whole genome shotgun (WGS) entry which is preliminary data.</text>
</comment>
<dbReference type="PANTHER" id="PTHR46746:SF9">
    <property type="entry name" value="CD209 ANTIGEN-LIKE PROTEIN C-LIKE"/>
    <property type="match status" value="1"/>
</dbReference>
<keyword evidence="1" id="KW-0430">Lectin</keyword>
<evidence type="ECO:0000313" key="7">
    <source>
        <dbReference type="Proteomes" id="UP001314229"/>
    </source>
</evidence>
<sequence>TRKSPTNTHHYQVMACCFGDFLGVILLVGIIVSVYFTSVISAENEQLKMMKQPLNSLKNNQTTLLEINRNLTDLNNELSSENERLRRDKDDQTAIIGNLTKEYNVSEMKINKLTAENQELKTQMEDLTEQIKNIANNFTVAQQIIDTYCPIKDENRQCKPCLQGWEYHHTSCYAVNNPDKEAYQKTWEEAQEYCRGKNSDLAVIVNEAEKKFIRDNSWGQFRTHWLLDWTES</sequence>
<accession>A0AAV1QJV8</accession>
<dbReference type="GO" id="GO:0030246">
    <property type="term" value="F:carbohydrate binding"/>
    <property type="evidence" value="ECO:0007669"/>
    <property type="project" value="UniProtKB-KW"/>
</dbReference>
<gene>
    <name evidence="6" type="ORF">FSCOSCO3_A008769</name>
</gene>
<dbReference type="Pfam" id="PF00059">
    <property type="entry name" value="Lectin_C"/>
    <property type="match status" value="1"/>
</dbReference>
<keyword evidence="2" id="KW-1015">Disulfide bond</keyword>
<dbReference type="InterPro" id="IPR051379">
    <property type="entry name" value="C-type_Lectin_Receptor_IMM"/>
</dbReference>
<dbReference type="PANTHER" id="PTHR46746">
    <property type="entry name" value="KILLER CELL LECTIN-LIKE RECEPTOR SUBFAMILY F MEMBER 2"/>
    <property type="match status" value="1"/>
</dbReference>